<dbReference type="EC" id="2.3.2.27" evidence="4"/>
<dbReference type="Gene3D" id="1.10.510.10">
    <property type="entry name" value="Transferase(Phosphotransferase) domain 1"/>
    <property type="match status" value="1"/>
</dbReference>
<accession>W9SD09</accession>
<comment type="function">
    <text evidence="2">Functions as an E3 ubiquitin ligase.</text>
</comment>
<dbReference type="Pfam" id="PF04564">
    <property type="entry name" value="U-box"/>
    <property type="match status" value="1"/>
</dbReference>
<evidence type="ECO:0000256" key="3">
    <source>
        <dbReference type="ARBA" id="ARBA00004906"/>
    </source>
</evidence>
<evidence type="ECO:0000256" key="7">
    <source>
        <dbReference type="SAM" id="Coils"/>
    </source>
</evidence>
<dbReference type="SUPFAM" id="SSF56112">
    <property type="entry name" value="Protein kinase-like (PK-like)"/>
    <property type="match status" value="1"/>
</dbReference>
<evidence type="ECO:0000313" key="11">
    <source>
        <dbReference type="EMBL" id="EXC35473.1"/>
    </source>
</evidence>
<dbReference type="SMART" id="SM00504">
    <property type="entry name" value="Ubox"/>
    <property type="match status" value="1"/>
</dbReference>
<organism evidence="11 12">
    <name type="scientific">Morus notabilis</name>
    <dbReference type="NCBI Taxonomy" id="981085"/>
    <lineage>
        <taxon>Eukaryota</taxon>
        <taxon>Viridiplantae</taxon>
        <taxon>Streptophyta</taxon>
        <taxon>Embryophyta</taxon>
        <taxon>Tracheophyta</taxon>
        <taxon>Spermatophyta</taxon>
        <taxon>Magnoliopsida</taxon>
        <taxon>eudicotyledons</taxon>
        <taxon>Gunneridae</taxon>
        <taxon>Pentapetalae</taxon>
        <taxon>rosids</taxon>
        <taxon>fabids</taxon>
        <taxon>Rosales</taxon>
        <taxon>Moraceae</taxon>
        <taxon>Moreae</taxon>
        <taxon>Morus</taxon>
    </lineage>
</organism>
<dbReference type="InterPro" id="IPR011009">
    <property type="entry name" value="Kinase-like_dom_sf"/>
</dbReference>
<sequence>MARFRQMQPQEKAIYVALGNDRDEGFKTLRWTLIKWKFQPISIIILHIDITKETVMTYFGKMPASSVNEEMLEVLRKNEQGQIDKLLSQYKAFCGKVKAEIFKVDKYEKPIPEHIIDLISGLHITNLVMGLTFMKSSSRKSKSAISGCFYIHQNKPEFCEFFIISGGKQILMQEDKFVDSNLGSPSPSSSNPDSPNVENQWENCAEEMENYLHHLLSLNLDEEQEVCEQENDSHYSPMEAEMKELQNSNMSVAEKSELLRRRIKETNERTKSKRNEDTERLAKAEFAISLCNRREEGVEALIAREVTNRAELKKELDATRELLREALADVEESMKRLNSLADPRSDLSEELQRSAAARSEAEERLKAATIGRAKTAAEMEKLRRQRDVFRRRIEFCRERDAIGNGNGMAERVSEWRCELREFSGEIKSATNNFSEHLRFKSGGDWTAVYKGRINLQTVAIKVINASLPEEEFQFKVKFLGEIRHPNLIAMIGFCSEPQCIVFEYMHNGSLRDILVSSYRNSAKRNPALPWHDRIRIAAQVCSGLCYLHQAQPKPIVHGRLTASNILLDRNLVARISGFGLSQYNNEAHIGSDVEAFGLLLMHLLTGSNWVGLVDEAMLMDKAAFVQVLDETAGEWPLEVVEGLAILASRCLTLTKSGHPNRNLRVEMLMEELEELSKKADELVDRRRFEEISDEGEPRQDPGEVPSVFLCPIFQEVMKNPHVAADGFSYEQEAIEEWLKMGRDTSPMTNLKLKDKFLTPNHTLHSLIQDWHHKRSIVPP</sequence>
<dbReference type="InterPro" id="IPR051348">
    <property type="entry name" value="U-box_ubiquitin_ligases"/>
</dbReference>
<feature type="compositionally biased region" description="Low complexity" evidence="8">
    <location>
        <begin position="180"/>
        <end position="198"/>
    </location>
</feature>
<evidence type="ECO:0000256" key="8">
    <source>
        <dbReference type="SAM" id="MobiDB-lite"/>
    </source>
</evidence>
<feature type="coiled-coil region" evidence="7">
    <location>
        <begin position="242"/>
        <end position="276"/>
    </location>
</feature>
<protein>
    <recommendedName>
        <fullName evidence="4">RING-type E3 ubiquitin transferase</fullName>
        <ecNumber evidence="4">2.3.2.27</ecNumber>
    </recommendedName>
</protein>
<evidence type="ECO:0000256" key="5">
    <source>
        <dbReference type="ARBA" id="ARBA00022679"/>
    </source>
</evidence>
<dbReference type="eggNOG" id="ENOG502QST6">
    <property type="taxonomic scope" value="Eukaryota"/>
</dbReference>
<feature type="domain" description="U-box" evidence="10">
    <location>
        <begin position="703"/>
        <end position="777"/>
    </location>
</feature>
<keyword evidence="7" id="KW-0175">Coiled coil</keyword>
<dbReference type="InterPro" id="IPR003613">
    <property type="entry name" value="Ubox_domain"/>
</dbReference>
<dbReference type="UniPathway" id="UPA00143"/>
<dbReference type="GO" id="GO:0004672">
    <property type="term" value="F:protein kinase activity"/>
    <property type="evidence" value="ECO:0007669"/>
    <property type="project" value="InterPro"/>
</dbReference>
<dbReference type="GO" id="GO:0016567">
    <property type="term" value="P:protein ubiquitination"/>
    <property type="evidence" value="ECO:0007669"/>
    <property type="project" value="UniProtKB-UniPathway"/>
</dbReference>
<evidence type="ECO:0000256" key="6">
    <source>
        <dbReference type="ARBA" id="ARBA00022786"/>
    </source>
</evidence>
<dbReference type="Pfam" id="PF07714">
    <property type="entry name" value="PK_Tyr_Ser-Thr"/>
    <property type="match status" value="1"/>
</dbReference>
<evidence type="ECO:0000259" key="9">
    <source>
        <dbReference type="PROSITE" id="PS50011"/>
    </source>
</evidence>
<proteinExistence type="predicted"/>
<dbReference type="Proteomes" id="UP000030645">
    <property type="component" value="Unassembled WGS sequence"/>
</dbReference>
<dbReference type="PANTHER" id="PTHR45647:SF56">
    <property type="entry name" value="U-BOX DOMAIN-CONTAINING PROTEIN 50-RELATED"/>
    <property type="match status" value="1"/>
</dbReference>
<dbReference type="PROSITE" id="PS50011">
    <property type="entry name" value="PROTEIN_KINASE_DOM"/>
    <property type="match status" value="1"/>
</dbReference>
<dbReference type="EMBL" id="KE346359">
    <property type="protein sequence ID" value="EXC35473.1"/>
    <property type="molecule type" value="Genomic_DNA"/>
</dbReference>
<reference evidence="12" key="1">
    <citation type="submission" date="2013-01" db="EMBL/GenBank/DDBJ databases">
        <title>Draft Genome Sequence of a Mulberry Tree, Morus notabilis C.K. Schneid.</title>
        <authorList>
            <person name="He N."/>
            <person name="Zhao S."/>
        </authorList>
    </citation>
    <scope>NUCLEOTIDE SEQUENCE</scope>
</reference>
<dbReference type="CDD" id="cd16655">
    <property type="entry name" value="RING-Ubox_WDSUB1-like"/>
    <property type="match status" value="1"/>
</dbReference>
<gene>
    <name evidence="11" type="ORF">L484_026780</name>
</gene>
<comment type="pathway">
    <text evidence="3">Protein modification; protein ubiquitination.</text>
</comment>
<keyword evidence="6" id="KW-0833">Ubl conjugation pathway</keyword>
<feature type="domain" description="Protein kinase" evidence="9">
    <location>
        <begin position="434"/>
        <end position="713"/>
    </location>
</feature>
<evidence type="ECO:0000313" key="12">
    <source>
        <dbReference type="Proteomes" id="UP000030645"/>
    </source>
</evidence>
<evidence type="ECO:0000256" key="1">
    <source>
        <dbReference type="ARBA" id="ARBA00000900"/>
    </source>
</evidence>
<feature type="coiled-coil region" evidence="7">
    <location>
        <begin position="665"/>
        <end position="692"/>
    </location>
</feature>
<dbReference type="InterPro" id="IPR013083">
    <property type="entry name" value="Znf_RING/FYVE/PHD"/>
</dbReference>
<feature type="region of interest" description="Disordered" evidence="8">
    <location>
        <begin position="178"/>
        <end position="198"/>
    </location>
</feature>
<dbReference type="InterPro" id="IPR000719">
    <property type="entry name" value="Prot_kinase_dom"/>
</dbReference>
<dbReference type="GO" id="GO:0005524">
    <property type="term" value="F:ATP binding"/>
    <property type="evidence" value="ECO:0007669"/>
    <property type="project" value="InterPro"/>
</dbReference>
<evidence type="ECO:0000256" key="4">
    <source>
        <dbReference type="ARBA" id="ARBA00012483"/>
    </source>
</evidence>
<feature type="coiled-coil region" evidence="7">
    <location>
        <begin position="302"/>
        <end position="432"/>
    </location>
</feature>
<evidence type="ECO:0000256" key="2">
    <source>
        <dbReference type="ARBA" id="ARBA00003861"/>
    </source>
</evidence>
<dbReference type="SUPFAM" id="SSF57850">
    <property type="entry name" value="RING/U-box"/>
    <property type="match status" value="1"/>
</dbReference>
<dbReference type="AlphaFoldDB" id="W9SD09"/>
<dbReference type="PANTHER" id="PTHR45647">
    <property type="entry name" value="OS02G0152300 PROTEIN"/>
    <property type="match status" value="1"/>
</dbReference>
<evidence type="ECO:0000259" key="10">
    <source>
        <dbReference type="PROSITE" id="PS51698"/>
    </source>
</evidence>
<keyword evidence="12" id="KW-1185">Reference proteome</keyword>
<dbReference type="Gene3D" id="3.30.40.10">
    <property type="entry name" value="Zinc/RING finger domain, C3HC4 (zinc finger)"/>
    <property type="match status" value="1"/>
</dbReference>
<name>W9SD09_9ROSA</name>
<dbReference type="InterPro" id="IPR001245">
    <property type="entry name" value="Ser-Thr/Tyr_kinase_cat_dom"/>
</dbReference>
<dbReference type="PROSITE" id="PS51698">
    <property type="entry name" value="U_BOX"/>
    <property type="match status" value="1"/>
</dbReference>
<keyword evidence="5" id="KW-0808">Transferase</keyword>
<dbReference type="GO" id="GO:0061630">
    <property type="term" value="F:ubiquitin protein ligase activity"/>
    <property type="evidence" value="ECO:0007669"/>
    <property type="project" value="UniProtKB-EC"/>
</dbReference>
<comment type="catalytic activity">
    <reaction evidence="1">
        <text>S-ubiquitinyl-[E2 ubiquitin-conjugating enzyme]-L-cysteine + [acceptor protein]-L-lysine = [E2 ubiquitin-conjugating enzyme]-L-cysteine + N(6)-ubiquitinyl-[acceptor protein]-L-lysine.</text>
        <dbReference type="EC" id="2.3.2.27"/>
    </reaction>
</comment>